<evidence type="ECO:0000313" key="1">
    <source>
        <dbReference type="EMBL" id="TZE81333.1"/>
    </source>
</evidence>
<reference evidence="1 2" key="1">
    <citation type="submission" date="2019-08" db="EMBL/GenBank/DDBJ databases">
        <title>Calorimonas adulescens gen. nov., sp. nov., an anaerobic thermophilic bacterium from Sakhalin hot spring.</title>
        <authorList>
            <person name="Khomyakova M.A."/>
            <person name="Merkel A.Y."/>
            <person name="Novikov A."/>
            <person name="Bonch-Osmolovskaya E.A."/>
            <person name="Slobodkin A.I."/>
        </authorList>
    </citation>
    <scope>NUCLEOTIDE SEQUENCE [LARGE SCALE GENOMIC DNA]</scope>
    <source>
        <strain evidence="1 2">A05MB</strain>
    </source>
</reference>
<dbReference type="InterPro" id="IPR006837">
    <property type="entry name" value="Divergent_DAC"/>
</dbReference>
<evidence type="ECO:0000313" key="2">
    <source>
        <dbReference type="Proteomes" id="UP000322976"/>
    </source>
</evidence>
<keyword evidence="2" id="KW-1185">Reference proteome</keyword>
<dbReference type="SUPFAM" id="SSF88713">
    <property type="entry name" value="Glycoside hydrolase/deacetylase"/>
    <property type="match status" value="1"/>
</dbReference>
<dbReference type="GO" id="GO:0005975">
    <property type="term" value="P:carbohydrate metabolic process"/>
    <property type="evidence" value="ECO:0007669"/>
    <property type="project" value="InterPro"/>
</dbReference>
<proteinExistence type="predicted"/>
<organism evidence="1 2">
    <name type="scientific">Calorimonas adulescens</name>
    <dbReference type="NCBI Taxonomy" id="2606906"/>
    <lineage>
        <taxon>Bacteria</taxon>
        <taxon>Bacillati</taxon>
        <taxon>Bacillota</taxon>
        <taxon>Clostridia</taxon>
        <taxon>Thermoanaerobacterales</taxon>
        <taxon>Thermoanaerobacteraceae</taxon>
        <taxon>Calorimonas</taxon>
    </lineage>
</organism>
<dbReference type="AlphaFoldDB" id="A0A5D8QCS4"/>
<protein>
    <submittedName>
        <fullName evidence="1">Divergent polysaccharide deacetylase family protein</fullName>
    </submittedName>
</protein>
<sequence>MRVIIIKRTLIVVIVIVILLVTGLYGAYTEVFNDNEQKVIAIIIDDFGNNGKGTETFFKIKERLTVAVLPNMPYTVEDAERAHQNGFEVIVHLPMEPVKGKKSWLPPDSITSDLSYNEVLKKTCKAFDQVPYAVGFNNHMGSKITSDKNMMRIILEEAKRRGYYVVDSKTTKNSVIDEVSEAIGIKHYDRDLFLDAKSEYGVYKQVIRLAEIAGEKGYAVGIGHVGPEGGTITARGIMDALPELEKMNIKIVYVSQLK</sequence>
<dbReference type="RefSeq" id="WP_149545794.1">
    <property type="nucleotide sequence ID" value="NZ_VTPS01000015.1"/>
</dbReference>
<dbReference type="Pfam" id="PF04748">
    <property type="entry name" value="Polysacc_deac_2"/>
    <property type="match status" value="1"/>
</dbReference>
<dbReference type="Gene3D" id="3.20.20.370">
    <property type="entry name" value="Glycoside hydrolase/deacetylase"/>
    <property type="match status" value="1"/>
</dbReference>
<name>A0A5D8QCS4_9THEO</name>
<dbReference type="PANTHER" id="PTHR30105">
    <property type="entry name" value="UNCHARACTERIZED YIBQ-RELATED"/>
    <property type="match status" value="1"/>
</dbReference>
<dbReference type="InterPro" id="IPR011330">
    <property type="entry name" value="Glyco_hydro/deAcase_b/a-brl"/>
</dbReference>
<dbReference type="Proteomes" id="UP000322976">
    <property type="component" value="Unassembled WGS sequence"/>
</dbReference>
<accession>A0A5D8QCS4</accession>
<dbReference type="EMBL" id="VTPS01000015">
    <property type="protein sequence ID" value="TZE81333.1"/>
    <property type="molecule type" value="Genomic_DNA"/>
</dbReference>
<dbReference type="CDD" id="cd10936">
    <property type="entry name" value="CE4_DAC2"/>
    <property type="match status" value="1"/>
</dbReference>
<comment type="caution">
    <text evidence="1">The sequence shown here is derived from an EMBL/GenBank/DDBJ whole genome shotgun (WGS) entry which is preliminary data.</text>
</comment>
<gene>
    <name evidence="1" type="ORF">FWJ32_09885</name>
</gene>
<dbReference type="PANTHER" id="PTHR30105:SF2">
    <property type="entry name" value="DIVERGENT POLYSACCHARIDE DEACETYLASE SUPERFAMILY"/>
    <property type="match status" value="1"/>
</dbReference>